<protein>
    <submittedName>
        <fullName evidence="1">Uncharacterized protein</fullName>
    </submittedName>
</protein>
<comment type="caution">
    <text evidence="1">The sequence shown here is derived from an EMBL/GenBank/DDBJ whole genome shotgun (WGS) entry which is preliminary data.</text>
</comment>
<gene>
    <name evidence="1" type="ORF">PPRIM_AZ9-3.1.T0140049</name>
</gene>
<evidence type="ECO:0000313" key="2">
    <source>
        <dbReference type="Proteomes" id="UP000688137"/>
    </source>
</evidence>
<accession>A0A8S1K3X5</accession>
<keyword evidence="2" id="KW-1185">Reference proteome</keyword>
<dbReference type="Proteomes" id="UP000688137">
    <property type="component" value="Unassembled WGS sequence"/>
</dbReference>
<reference evidence="1" key="1">
    <citation type="submission" date="2021-01" db="EMBL/GenBank/DDBJ databases">
        <authorList>
            <consortium name="Genoscope - CEA"/>
            <person name="William W."/>
        </authorList>
    </citation>
    <scope>NUCLEOTIDE SEQUENCE</scope>
</reference>
<dbReference type="AlphaFoldDB" id="A0A8S1K3X5"/>
<evidence type="ECO:0000313" key="1">
    <source>
        <dbReference type="EMBL" id="CAD8049557.1"/>
    </source>
</evidence>
<dbReference type="EMBL" id="CAJJDM010000011">
    <property type="protein sequence ID" value="CAD8049557.1"/>
    <property type="molecule type" value="Genomic_DNA"/>
</dbReference>
<name>A0A8S1K3X5_PARPR</name>
<sequence>MKQQYRSQTPVLGASLFDFNIPQMTITGQYKIRNACVLKKLCPEKKRNYNNPIKLVNPRKNMKYLFLNIDINDPKYYDSDSDYQYRSMPKQKVLKQNIQRKSMSIKHTNLEMSISNLELIQRPFCKHLRSKSLKFT</sequence>
<proteinExistence type="predicted"/>
<organism evidence="1 2">
    <name type="scientific">Paramecium primaurelia</name>
    <dbReference type="NCBI Taxonomy" id="5886"/>
    <lineage>
        <taxon>Eukaryota</taxon>
        <taxon>Sar</taxon>
        <taxon>Alveolata</taxon>
        <taxon>Ciliophora</taxon>
        <taxon>Intramacronucleata</taxon>
        <taxon>Oligohymenophorea</taxon>
        <taxon>Peniculida</taxon>
        <taxon>Parameciidae</taxon>
        <taxon>Paramecium</taxon>
    </lineage>
</organism>